<accession>A0A1D1W2C5</accession>
<keyword evidence="2" id="KW-1185">Reference proteome</keyword>
<protein>
    <submittedName>
        <fullName evidence="1">Uncharacterized protein</fullName>
    </submittedName>
</protein>
<dbReference type="AlphaFoldDB" id="A0A1D1W2C5"/>
<proteinExistence type="predicted"/>
<gene>
    <name evidence="1" type="primary">RvY_16286-1</name>
    <name evidence="1" type="synonym">RvY_16286.1</name>
    <name evidence="1" type="ORF">RvY_16286</name>
</gene>
<organism evidence="1 2">
    <name type="scientific">Ramazzottius varieornatus</name>
    <name type="common">Water bear</name>
    <name type="synonym">Tardigrade</name>
    <dbReference type="NCBI Taxonomy" id="947166"/>
    <lineage>
        <taxon>Eukaryota</taxon>
        <taxon>Metazoa</taxon>
        <taxon>Ecdysozoa</taxon>
        <taxon>Tardigrada</taxon>
        <taxon>Eutardigrada</taxon>
        <taxon>Parachela</taxon>
        <taxon>Hypsibioidea</taxon>
        <taxon>Ramazzottiidae</taxon>
        <taxon>Ramazzottius</taxon>
    </lineage>
</organism>
<sequence>MTKRVRPWSGDPNISVVEFLPTGKKSSLLAISDQLDGPNIDTTYFLQKEPGKTCREEAEEMVRADDAKREKKVEQIKLYGEIIAGDTDDFVGKVLFMALSRRSRRVVHLLDSDNQRAHELSLKEDLHPGTSALFFTLDRQQMVFGSVRVNGNFEGPAYHVEYFDEHRIRRFRSDVTLGEVRPRPPTAARLSASSCHGLSCTG</sequence>
<comment type="caution">
    <text evidence="1">The sequence shown here is derived from an EMBL/GenBank/DDBJ whole genome shotgun (WGS) entry which is preliminary data.</text>
</comment>
<dbReference type="Proteomes" id="UP000186922">
    <property type="component" value="Unassembled WGS sequence"/>
</dbReference>
<dbReference type="EMBL" id="BDGG01000013">
    <property type="protein sequence ID" value="GAV06268.1"/>
    <property type="molecule type" value="Genomic_DNA"/>
</dbReference>
<name>A0A1D1W2C5_RAMVA</name>
<reference evidence="1 2" key="1">
    <citation type="journal article" date="2016" name="Nat. Commun.">
        <title>Extremotolerant tardigrade genome and improved radiotolerance of human cultured cells by tardigrade-unique protein.</title>
        <authorList>
            <person name="Hashimoto T."/>
            <person name="Horikawa D.D."/>
            <person name="Saito Y."/>
            <person name="Kuwahara H."/>
            <person name="Kozuka-Hata H."/>
            <person name="Shin-I T."/>
            <person name="Minakuchi Y."/>
            <person name="Ohishi K."/>
            <person name="Motoyama A."/>
            <person name="Aizu T."/>
            <person name="Enomoto A."/>
            <person name="Kondo K."/>
            <person name="Tanaka S."/>
            <person name="Hara Y."/>
            <person name="Koshikawa S."/>
            <person name="Sagara H."/>
            <person name="Miura T."/>
            <person name="Yokobori S."/>
            <person name="Miyagawa K."/>
            <person name="Suzuki Y."/>
            <person name="Kubo T."/>
            <person name="Oyama M."/>
            <person name="Kohara Y."/>
            <person name="Fujiyama A."/>
            <person name="Arakawa K."/>
            <person name="Katayama T."/>
            <person name="Toyoda A."/>
            <person name="Kunieda T."/>
        </authorList>
    </citation>
    <scope>NUCLEOTIDE SEQUENCE [LARGE SCALE GENOMIC DNA]</scope>
    <source>
        <strain evidence="1 2">YOKOZUNA-1</strain>
    </source>
</reference>
<evidence type="ECO:0000313" key="2">
    <source>
        <dbReference type="Proteomes" id="UP000186922"/>
    </source>
</evidence>
<evidence type="ECO:0000313" key="1">
    <source>
        <dbReference type="EMBL" id="GAV06268.1"/>
    </source>
</evidence>